<feature type="region of interest" description="Disordered" evidence="7">
    <location>
        <begin position="177"/>
        <end position="205"/>
    </location>
</feature>
<dbReference type="InterPro" id="IPR017850">
    <property type="entry name" value="Alkaline_phosphatase_core_sf"/>
</dbReference>
<comment type="similarity">
    <text evidence="2">Belongs to the sulfatase family.</text>
</comment>
<evidence type="ECO:0000313" key="10">
    <source>
        <dbReference type="EMBL" id="KAK8386233.1"/>
    </source>
</evidence>
<keyword evidence="4" id="KW-0378">Hydrolase</keyword>
<evidence type="ECO:0000259" key="9">
    <source>
        <dbReference type="Pfam" id="PF00884"/>
    </source>
</evidence>
<dbReference type="InterPro" id="IPR024607">
    <property type="entry name" value="Sulfatase_CS"/>
</dbReference>
<evidence type="ECO:0000256" key="4">
    <source>
        <dbReference type="ARBA" id="ARBA00022801"/>
    </source>
</evidence>
<feature type="domain" description="Sulfatase N-terminal" evidence="9">
    <location>
        <begin position="25"/>
        <end position="123"/>
    </location>
</feature>
<evidence type="ECO:0000256" key="2">
    <source>
        <dbReference type="ARBA" id="ARBA00008779"/>
    </source>
</evidence>
<dbReference type="GO" id="GO:0046872">
    <property type="term" value="F:metal ion binding"/>
    <property type="evidence" value="ECO:0007669"/>
    <property type="project" value="UniProtKB-KW"/>
</dbReference>
<dbReference type="AlphaFoldDB" id="A0AAW0TEU3"/>
<evidence type="ECO:0000313" key="11">
    <source>
        <dbReference type="Proteomes" id="UP001487740"/>
    </source>
</evidence>
<keyword evidence="11" id="KW-1185">Reference proteome</keyword>
<protein>
    <recommendedName>
        <fullName evidence="9">Sulfatase N-terminal domain-containing protein</fullName>
    </recommendedName>
</protein>
<dbReference type="SUPFAM" id="SSF53649">
    <property type="entry name" value="Alkaline phosphatase-like"/>
    <property type="match status" value="1"/>
</dbReference>
<evidence type="ECO:0000256" key="8">
    <source>
        <dbReference type="SAM" id="SignalP"/>
    </source>
</evidence>
<dbReference type="InterPro" id="IPR047115">
    <property type="entry name" value="ARSB"/>
</dbReference>
<keyword evidence="8" id="KW-0732">Signal</keyword>
<evidence type="ECO:0000256" key="3">
    <source>
        <dbReference type="ARBA" id="ARBA00022723"/>
    </source>
</evidence>
<dbReference type="Proteomes" id="UP001487740">
    <property type="component" value="Unassembled WGS sequence"/>
</dbReference>
<dbReference type="PROSITE" id="PS00523">
    <property type="entry name" value="SULFATASE_1"/>
    <property type="match status" value="1"/>
</dbReference>
<dbReference type="PANTHER" id="PTHR10342">
    <property type="entry name" value="ARYLSULFATASE"/>
    <property type="match status" value="1"/>
</dbReference>
<dbReference type="GO" id="GO:0008484">
    <property type="term" value="F:sulfuric ester hydrolase activity"/>
    <property type="evidence" value="ECO:0007669"/>
    <property type="project" value="InterPro"/>
</dbReference>
<keyword evidence="3" id="KW-0479">Metal-binding</keyword>
<dbReference type="InterPro" id="IPR000917">
    <property type="entry name" value="Sulfatase_N"/>
</dbReference>
<dbReference type="Gene3D" id="3.40.720.10">
    <property type="entry name" value="Alkaline Phosphatase, subunit A"/>
    <property type="match status" value="1"/>
</dbReference>
<dbReference type="EMBL" id="JARAKH010000031">
    <property type="protein sequence ID" value="KAK8386233.1"/>
    <property type="molecule type" value="Genomic_DNA"/>
</dbReference>
<comment type="cofactor">
    <cofactor evidence="1">
        <name>Ca(2+)</name>
        <dbReference type="ChEBI" id="CHEBI:29108"/>
    </cofactor>
</comment>
<evidence type="ECO:0000256" key="1">
    <source>
        <dbReference type="ARBA" id="ARBA00001913"/>
    </source>
</evidence>
<keyword evidence="5" id="KW-0106">Calcium</keyword>
<feature type="chain" id="PRO_5043956949" description="Sulfatase N-terminal domain-containing protein" evidence="8">
    <location>
        <begin position="19"/>
        <end position="220"/>
    </location>
</feature>
<gene>
    <name evidence="10" type="ORF">O3P69_010735</name>
</gene>
<keyword evidence="6" id="KW-0325">Glycoprotein</keyword>
<reference evidence="10 11" key="1">
    <citation type="submission" date="2023-03" db="EMBL/GenBank/DDBJ databases">
        <title>High-quality genome of Scylla paramamosain provides insights in environmental adaptation.</title>
        <authorList>
            <person name="Zhang L."/>
        </authorList>
    </citation>
    <scope>NUCLEOTIDE SEQUENCE [LARGE SCALE GENOMIC DNA]</scope>
    <source>
        <strain evidence="10">LZ_2023a</strain>
        <tissue evidence="10">Muscle</tissue>
    </source>
</reference>
<evidence type="ECO:0000256" key="6">
    <source>
        <dbReference type="ARBA" id="ARBA00023180"/>
    </source>
</evidence>
<name>A0AAW0TEU3_SCYPA</name>
<accession>A0AAW0TEU3</accession>
<sequence length="220" mass="24841">MREAAWWCLLLWAVCGDARQTTHQPNIVFIISDDQGFADVSWHDKEVVTPNLQKLLDGGVKLNYNYVQPLCTPTRSALMTGYYPYHLGRQKGVITPTTPTGLTLSRTLLPEKLRDLGLQNSCHRQTRVKPQLEDVLHEQAALKFQITAILQRNGSDGMPNSNQCTYSDVTRVAVLPHRDPDPAPPAEEHHNAVRRPTSLRHGDPQRVRDAFFRSLEGFVP</sequence>
<feature type="compositionally biased region" description="Basic and acidic residues" evidence="7">
    <location>
        <begin position="177"/>
        <end position="191"/>
    </location>
</feature>
<dbReference type="Pfam" id="PF00884">
    <property type="entry name" value="Sulfatase"/>
    <property type="match status" value="1"/>
</dbReference>
<comment type="caution">
    <text evidence="10">The sequence shown here is derived from an EMBL/GenBank/DDBJ whole genome shotgun (WGS) entry which is preliminary data.</text>
</comment>
<proteinExistence type="inferred from homology"/>
<evidence type="ECO:0000256" key="5">
    <source>
        <dbReference type="ARBA" id="ARBA00022837"/>
    </source>
</evidence>
<dbReference type="PANTHER" id="PTHR10342:SF274">
    <property type="entry name" value="ARYLSULFATASE B"/>
    <property type="match status" value="1"/>
</dbReference>
<organism evidence="10 11">
    <name type="scientific">Scylla paramamosain</name>
    <name type="common">Mud crab</name>
    <dbReference type="NCBI Taxonomy" id="85552"/>
    <lineage>
        <taxon>Eukaryota</taxon>
        <taxon>Metazoa</taxon>
        <taxon>Ecdysozoa</taxon>
        <taxon>Arthropoda</taxon>
        <taxon>Crustacea</taxon>
        <taxon>Multicrustacea</taxon>
        <taxon>Malacostraca</taxon>
        <taxon>Eumalacostraca</taxon>
        <taxon>Eucarida</taxon>
        <taxon>Decapoda</taxon>
        <taxon>Pleocyemata</taxon>
        <taxon>Brachyura</taxon>
        <taxon>Eubrachyura</taxon>
        <taxon>Portunoidea</taxon>
        <taxon>Portunidae</taxon>
        <taxon>Portuninae</taxon>
        <taxon>Scylla</taxon>
    </lineage>
</organism>
<evidence type="ECO:0000256" key="7">
    <source>
        <dbReference type="SAM" id="MobiDB-lite"/>
    </source>
</evidence>
<feature type="signal peptide" evidence="8">
    <location>
        <begin position="1"/>
        <end position="18"/>
    </location>
</feature>